<dbReference type="Pfam" id="PF02511">
    <property type="entry name" value="Thy1"/>
    <property type="match status" value="1"/>
</dbReference>
<dbReference type="EMBL" id="MT142292">
    <property type="protein sequence ID" value="QJA77605.1"/>
    <property type="molecule type" value="Genomic_DNA"/>
</dbReference>
<protein>
    <submittedName>
        <fullName evidence="1">Putative thymidylate synthase</fullName>
    </submittedName>
</protein>
<dbReference type="InterPro" id="IPR036098">
    <property type="entry name" value="Thymidylate_synthase_ThyX_sf"/>
</dbReference>
<dbReference type="HAMAP" id="MF_01408">
    <property type="entry name" value="ThyX"/>
    <property type="match status" value="1"/>
</dbReference>
<dbReference type="PANTHER" id="PTHR34934:SF1">
    <property type="entry name" value="FLAVIN-DEPENDENT THYMIDYLATE SYNTHASE"/>
    <property type="match status" value="1"/>
</dbReference>
<dbReference type="GO" id="GO:0050797">
    <property type="term" value="F:thymidylate synthase (FAD) activity"/>
    <property type="evidence" value="ECO:0007669"/>
    <property type="project" value="InterPro"/>
</dbReference>
<dbReference type="NCBIfam" id="TIGR02170">
    <property type="entry name" value="thyX"/>
    <property type="match status" value="1"/>
</dbReference>
<reference evidence="1" key="1">
    <citation type="submission" date="2020-03" db="EMBL/GenBank/DDBJ databases">
        <title>The deep terrestrial virosphere.</title>
        <authorList>
            <person name="Holmfeldt K."/>
            <person name="Nilsson E."/>
            <person name="Simone D."/>
            <person name="Lopez-Fernandez M."/>
            <person name="Wu X."/>
            <person name="de Brujin I."/>
            <person name="Lundin D."/>
            <person name="Andersson A."/>
            <person name="Bertilsson S."/>
            <person name="Dopson M."/>
        </authorList>
    </citation>
    <scope>NUCLEOTIDE SEQUENCE</scope>
    <source>
        <strain evidence="1">MM415A01257</strain>
        <strain evidence="2">MM415B02780</strain>
    </source>
</reference>
<dbReference type="GO" id="GO:0050660">
    <property type="term" value="F:flavin adenine dinucleotide binding"/>
    <property type="evidence" value="ECO:0007669"/>
    <property type="project" value="InterPro"/>
</dbReference>
<evidence type="ECO:0000313" key="1">
    <source>
        <dbReference type="EMBL" id="QJA77605.1"/>
    </source>
</evidence>
<dbReference type="Gene3D" id="3.30.1360.170">
    <property type="match status" value="1"/>
</dbReference>
<dbReference type="GO" id="GO:0006231">
    <property type="term" value="P:dTMP biosynthetic process"/>
    <property type="evidence" value="ECO:0007669"/>
    <property type="project" value="InterPro"/>
</dbReference>
<sequence>MNVTLIAHTVPTDNFTIFYTTSDTTGAEAIIEFAGRTCYGVEGRMFEKEKYIEERIEEGHTSLLEHISFSFYIEGISRSCLAQLTRHRIASYSVRSLRYARPEGFVVPDTVADECDLDVLQWHGLMEDALEEYNFLTAHGVPKEDARYVLPLGVTTNLVMTANARSLRSVFEARALNPHAQWEIRDLTQEMLILCHKVAPSVFGDLVVQTEGQEAD</sequence>
<dbReference type="EMBL" id="MT142771">
    <property type="protein sequence ID" value="QJA88328.1"/>
    <property type="molecule type" value="Genomic_DNA"/>
</dbReference>
<dbReference type="InterPro" id="IPR003669">
    <property type="entry name" value="Thymidylate_synthase_ThyX"/>
</dbReference>
<proteinExistence type="inferred from homology"/>
<dbReference type="SUPFAM" id="SSF69796">
    <property type="entry name" value="Thymidylate synthase-complementing protein Thy1"/>
    <property type="match status" value="1"/>
</dbReference>
<name>A0A6M3K765_9ZZZZ</name>
<evidence type="ECO:0000313" key="2">
    <source>
        <dbReference type="EMBL" id="QJA88328.1"/>
    </source>
</evidence>
<dbReference type="GO" id="GO:0070402">
    <property type="term" value="F:NADPH binding"/>
    <property type="evidence" value="ECO:0007669"/>
    <property type="project" value="TreeGrafter"/>
</dbReference>
<dbReference type="PROSITE" id="PS51331">
    <property type="entry name" value="THYX"/>
    <property type="match status" value="1"/>
</dbReference>
<dbReference type="AlphaFoldDB" id="A0A6M3K765"/>
<dbReference type="PANTHER" id="PTHR34934">
    <property type="entry name" value="FLAVIN-DEPENDENT THYMIDYLATE SYNTHASE"/>
    <property type="match status" value="1"/>
</dbReference>
<dbReference type="GO" id="GO:0004799">
    <property type="term" value="F:thymidylate synthase activity"/>
    <property type="evidence" value="ECO:0007669"/>
    <property type="project" value="TreeGrafter"/>
</dbReference>
<dbReference type="CDD" id="cd20175">
    <property type="entry name" value="ThyX"/>
    <property type="match status" value="1"/>
</dbReference>
<organism evidence="1">
    <name type="scientific">viral metagenome</name>
    <dbReference type="NCBI Taxonomy" id="1070528"/>
    <lineage>
        <taxon>unclassified sequences</taxon>
        <taxon>metagenomes</taxon>
        <taxon>organismal metagenomes</taxon>
    </lineage>
</organism>
<gene>
    <name evidence="1" type="ORF">MM415A01257_0004</name>
    <name evidence="2" type="ORF">MM415B02780_0004</name>
</gene>
<accession>A0A6M3K765</accession>